<accession>C1AV12</accession>
<proteinExistence type="predicted"/>
<dbReference type="KEGG" id="rop:ROP_52550"/>
<dbReference type="STRING" id="632772.ROP_52550"/>
<dbReference type="AlphaFoldDB" id="C1AV12"/>
<organism evidence="2 3">
    <name type="scientific">Rhodococcus opacus (strain B4)</name>
    <dbReference type="NCBI Taxonomy" id="632772"/>
    <lineage>
        <taxon>Bacteria</taxon>
        <taxon>Bacillati</taxon>
        <taxon>Actinomycetota</taxon>
        <taxon>Actinomycetes</taxon>
        <taxon>Mycobacteriales</taxon>
        <taxon>Nocardiaceae</taxon>
        <taxon>Rhodococcus</taxon>
    </lineage>
</organism>
<evidence type="ECO:0000313" key="3">
    <source>
        <dbReference type="Proteomes" id="UP000002212"/>
    </source>
</evidence>
<feature type="domain" description="DUF4185" evidence="1">
    <location>
        <begin position="81"/>
        <end position="384"/>
    </location>
</feature>
<dbReference type="PATRIC" id="fig|632772.20.peg.5482"/>
<dbReference type="Proteomes" id="UP000002212">
    <property type="component" value="Chromosome"/>
</dbReference>
<sequence length="389" mass="41451">MVSSGHAVPPAARDGVTFVKRTRALAAASLVGAAVTLIAFAGPAAANPNAINPIPGLNGTNGIPHLTGRTQAVAQQTGMLSPNRTQDANVLGTDLGIMWDNGQGQVLTAFGDSAGLGLPNLLSGSLWAWRSSTLFRSSDGILSDGMNFDSSPRDIFGQSKELVPSPKIPFVEISRIPTAGVAVGNTQVLSMMSVKNWGPAGTWDTNYSGLVYSQDNGENWTVAPETQRPNVGGNANFQMSAFVKADGFVYQYGTPAGRGGLVHIARVPEPQIMDLGAYEYFDGAKWIKGNPDVAKPIMPGGVGELSVAYNEYLGQYLMLTTDQYNSVVMRRSPSVTGPWGPPEVLVDTRELPTAYGAYIHPWSSGRDLYFLTTVHNNYNVLLMRTTLTP</sequence>
<name>C1AV12_RHOOB</name>
<evidence type="ECO:0000313" key="2">
    <source>
        <dbReference type="EMBL" id="BAH53502.1"/>
    </source>
</evidence>
<dbReference type="HOGENOM" id="CLU_027566_0_0_11"/>
<dbReference type="InterPro" id="IPR025442">
    <property type="entry name" value="DUF4185"/>
</dbReference>
<dbReference type="EMBL" id="AP011115">
    <property type="protein sequence ID" value="BAH53502.1"/>
    <property type="molecule type" value="Genomic_DNA"/>
</dbReference>
<dbReference type="Pfam" id="PF13810">
    <property type="entry name" value="DUF4185"/>
    <property type="match status" value="1"/>
</dbReference>
<gene>
    <name evidence="2" type="ordered locus">ROP_52550</name>
</gene>
<reference evidence="2 3" key="1">
    <citation type="submission" date="2009-03" db="EMBL/GenBank/DDBJ databases">
        <title>Comparison of the complete genome sequences of Rhodococcus erythropolis PR4 and Rhodococcus opacus B4.</title>
        <authorList>
            <person name="Takarada H."/>
            <person name="Sekine M."/>
            <person name="Hosoyama A."/>
            <person name="Yamada R."/>
            <person name="Fujisawa T."/>
            <person name="Omata S."/>
            <person name="Shimizu A."/>
            <person name="Tsukatani N."/>
            <person name="Tanikawa S."/>
            <person name="Fujita N."/>
            <person name="Harayama S."/>
        </authorList>
    </citation>
    <scope>NUCLEOTIDE SEQUENCE [LARGE SCALE GENOMIC DNA]</scope>
    <source>
        <strain evidence="2 3">B4</strain>
    </source>
</reference>
<evidence type="ECO:0000259" key="1">
    <source>
        <dbReference type="Pfam" id="PF13810"/>
    </source>
</evidence>
<protein>
    <recommendedName>
        <fullName evidence="1">DUF4185 domain-containing protein</fullName>
    </recommendedName>
</protein>